<accession>A0A417Y8D6</accession>
<evidence type="ECO:0000313" key="3">
    <source>
        <dbReference type="Proteomes" id="UP000283644"/>
    </source>
</evidence>
<dbReference type="AlphaFoldDB" id="A0A417Y8D6"/>
<organism evidence="2 3">
    <name type="scientific">Nocardioides immobilis</name>
    <dbReference type="NCBI Taxonomy" id="2049295"/>
    <lineage>
        <taxon>Bacteria</taxon>
        <taxon>Bacillati</taxon>
        <taxon>Actinomycetota</taxon>
        <taxon>Actinomycetes</taxon>
        <taxon>Propionibacteriales</taxon>
        <taxon>Nocardioidaceae</taxon>
        <taxon>Nocardioides</taxon>
    </lineage>
</organism>
<dbReference type="InterPro" id="IPR005135">
    <property type="entry name" value="Endo/exonuclease/phosphatase"/>
</dbReference>
<dbReference type="InterPro" id="IPR036691">
    <property type="entry name" value="Endo/exonu/phosph_ase_sf"/>
</dbReference>
<reference evidence="2 3" key="1">
    <citation type="submission" date="2018-09" db="EMBL/GenBank/DDBJ databases">
        <title>Genome sequencing of Nocardioides immobilis CCTCC AB 2017083 for comparison to Nocardioides silvaticus.</title>
        <authorList>
            <person name="Li C."/>
            <person name="Wang G."/>
        </authorList>
    </citation>
    <scope>NUCLEOTIDE SEQUENCE [LARGE SCALE GENOMIC DNA]</scope>
    <source>
        <strain evidence="2 3">CCTCC AB 2017083</strain>
    </source>
</reference>
<protein>
    <recommendedName>
        <fullName evidence="1">Endonuclease/exonuclease/phosphatase domain-containing protein</fullName>
    </recommendedName>
</protein>
<comment type="caution">
    <text evidence="2">The sequence shown here is derived from an EMBL/GenBank/DDBJ whole genome shotgun (WGS) entry which is preliminary data.</text>
</comment>
<dbReference type="Pfam" id="PF03372">
    <property type="entry name" value="Exo_endo_phos"/>
    <property type="match status" value="1"/>
</dbReference>
<dbReference type="OrthoDB" id="3772014at2"/>
<name>A0A417Y8D6_9ACTN</name>
<sequence>MRRKSPVWNPRRPQSARLGALVAIGALALGLVPSAGASPDRTASAAAAPTASTVRIASFNTAATSTTRKGFRDVKNLLAEGVDIVALQEMSSWARRERVRKRLLDCETCTWDGWIPVPAVPGGQPILWRSDKFTFLGRDWIQVAPETFVGDKGAGPATTHAKYVVRLRLLDNATGRTIWVLNNHFVPTVQGENGGRNDNRRRIRLYARHMAGLQAVIDKIHAEEGGGLVFVTGDFNVNYRNDKVAQDPIFPYAALGTRGFRSSFYELGEPGTGTHVLHNGFDMRLIDYVSFKPTRRVIATGQRIVTGLNSDHRPLIVSFKVNGRGCWVRGRPIC</sequence>
<keyword evidence="3" id="KW-1185">Reference proteome</keyword>
<dbReference type="EMBL" id="QXGH01000009">
    <property type="protein sequence ID" value="RHW28714.1"/>
    <property type="molecule type" value="Genomic_DNA"/>
</dbReference>
<feature type="domain" description="Endonuclease/exonuclease/phosphatase" evidence="1">
    <location>
        <begin position="58"/>
        <end position="312"/>
    </location>
</feature>
<evidence type="ECO:0000259" key="1">
    <source>
        <dbReference type="Pfam" id="PF03372"/>
    </source>
</evidence>
<dbReference type="GO" id="GO:0003824">
    <property type="term" value="F:catalytic activity"/>
    <property type="evidence" value="ECO:0007669"/>
    <property type="project" value="InterPro"/>
</dbReference>
<dbReference type="Proteomes" id="UP000283644">
    <property type="component" value="Unassembled WGS sequence"/>
</dbReference>
<dbReference type="SUPFAM" id="SSF56219">
    <property type="entry name" value="DNase I-like"/>
    <property type="match status" value="1"/>
</dbReference>
<gene>
    <name evidence="2" type="ORF">D0Z08_02360</name>
</gene>
<evidence type="ECO:0000313" key="2">
    <source>
        <dbReference type="EMBL" id="RHW28714.1"/>
    </source>
</evidence>
<dbReference type="Gene3D" id="3.60.10.10">
    <property type="entry name" value="Endonuclease/exonuclease/phosphatase"/>
    <property type="match status" value="1"/>
</dbReference>
<proteinExistence type="predicted"/>